<comment type="similarity">
    <text evidence="1">Belongs to the LanC-like protein family.</text>
</comment>
<dbReference type="GO" id="GO:0031179">
    <property type="term" value="P:peptide modification"/>
    <property type="evidence" value="ECO:0007669"/>
    <property type="project" value="InterPro"/>
</dbReference>
<dbReference type="GO" id="GO:0005975">
    <property type="term" value="P:carbohydrate metabolic process"/>
    <property type="evidence" value="ECO:0007669"/>
    <property type="project" value="InterPro"/>
</dbReference>
<dbReference type="EMBL" id="VIIS01000523">
    <property type="protein sequence ID" value="KAF0307976.1"/>
    <property type="molecule type" value="Genomic_DNA"/>
</dbReference>
<dbReference type="GO" id="GO:0005886">
    <property type="term" value="C:plasma membrane"/>
    <property type="evidence" value="ECO:0007669"/>
    <property type="project" value="TreeGrafter"/>
</dbReference>
<dbReference type="Proteomes" id="UP000440578">
    <property type="component" value="Unassembled WGS sequence"/>
</dbReference>
<feature type="binding site" evidence="2">
    <location>
        <position position="111"/>
    </location>
    <ligand>
        <name>Zn(2+)</name>
        <dbReference type="ChEBI" id="CHEBI:29105"/>
    </ligand>
</feature>
<dbReference type="InterPro" id="IPR007822">
    <property type="entry name" value="LANC-like"/>
</dbReference>
<accession>A0A6A4WKP3</accession>
<dbReference type="PANTHER" id="PTHR12736">
    <property type="entry name" value="LANC-LIKE PROTEIN"/>
    <property type="match status" value="1"/>
</dbReference>
<dbReference type="AlphaFoldDB" id="A0A6A4WKP3"/>
<dbReference type="Pfam" id="PF05147">
    <property type="entry name" value="LANC_like"/>
    <property type="match status" value="1"/>
</dbReference>
<feature type="region of interest" description="Disordered" evidence="3">
    <location>
        <begin position="149"/>
        <end position="180"/>
    </location>
</feature>
<evidence type="ECO:0000313" key="4">
    <source>
        <dbReference type="EMBL" id="KAF0307976.1"/>
    </source>
</evidence>
<reference evidence="4 5" key="1">
    <citation type="submission" date="2019-07" db="EMBL/GenBank/DDBJ databases">
        <title>Draft genome assembly of a fouling barnacle, Amphibalanus amphitrite (Darwin, 1854): The first reference genome for Thecostraca.</title>
        <authorList>
            <person name="Kim W."/>
        </authorList>
    </citation>
    <scope>NUCLEOTIDE SEQUENCE [LARGE SCALE GENOMIC DNA]</scope>
    <source>
        <strain evidence="4">SNU_AA5</strain>
        <tissue evidence="4">Soma without cirri and trophi</tissue>
    </source>
</reference>
<organism evidence="4 5">
    <name type="scientific">Amphibalanus amphitrite</name>
    <name type="common">Striped barnacle</name>
    <name type="synonym">Balanus amphitrite</name>
    <dbReference type="NCBI Taxonomy" id="1232801"/>
    <lineage>
        <taxon>Eukaryota</taxon>
        <taxon>Metazoa</taxon>
        <taxon>Ecdysozoa</taxon>
        <taxon>Arthropoda</taxon>
        <taxon>Crustacea</taxon>
        <taxon>Multicrustacea</taxon>
        <taxon>Cirripedia</taxon>
        <taxon>Thoracica</taxon>
        <taxon>Thoracicalcarea</taxon>
        <taxon>Balanomorpha</taxon>
        <taxon>Balanoidea</taxon>
        <taxon>Balanidae</taxon>
        <taxon>Amphibalaninae</taxon>
        <taxon>Amphibalanus</taxon>
    </lineage>
</organism>
<dbReference type="Gene3D" id="1.50.10.10">
    <property type="match status" value="1"/>
</dbReference>
<dbReference type="InterPro" id="IPR012341">
    <property type="entry name" value="6hp_glycosidase-like_sf"/>
</dbReference>
<feature type="region of interest" description="Disordered" evidence="3">
    <location>
        <begin position="120"/>
        <end position="139"/>
    </location>
</feature>
<keyword evidence="2" id="KW-0479">Metal-binding</keyword>
<evidence type="ECO:0000256" key="3">
    <source>
        <dbReference type="SAM" id="MobiDB-lite"/>
    </source>
</evidence>
<dbReference type="PRINTS" id="PR01950">
    <property type="entry name" value="LANCSUPER"/>
</dbReference>
<evidence type="ECO:0000256" key="1">
    <source>
        <dbReference type="ARBA" id="ARBA00007179"/>
    </source>
</evidence>
<gene>
    <name evidence="4" type="ORF">FJT64_020759</name>
</gene>
<dbReference type="OrthoDB" id="10257263at2759"/>
<dbReference type="PRINTS" id="PR01951">
    <property type="entry name" value="LANCEUKARYTE"/>
</dbReference>
<dbReference type="InterPro" id="IPR020464">
    <property type="entry name" value="LanC-like_prot_euk"/>
</dbReference>
<feature type="compositionally biased region" description="Basic and acidic residues" evidence="3">
    <location>
        <begin position="170"/>
        <end position="180"/>
    </location>
</feature>
<protein>
    <submittedName>
        <fullName evidence="4">LanC-like protein 3</fullName>
    </submittedName>
</protein>
<keyword evidence="5" id="KW-1185">Reference proteome</keyword>
<dbReference type="SUPFAM" id="SSF158745">
    <property type="entry name" value="LanC-like"/>
    <property type="match status" value="1"/>
</dbReference>
<sequence length="180" mass="20926">MKVLPQERMFALCDAIVQSGREYSLRQRSPVPLMYAYYDTEYLGAAHGISAILQMLMSVPDYLLTRPDVSRDVKTTLDFLTSLQQANGNYPCAMDELGGRRPEPEELIHWCHGAPEMKKEMDKAEHPRNPKNCCQQPNRRHRLLSLPRERVQHHHHQQQLQQEQQQHRASFRDSRAVAVV</sequence>
<comment type="caution">
    <text evidence="4">The sequence shown here is derived from an EMBL/GenBank/DDBJ whole genome shotgun (WGS) entry which is preliminary data.</text>
</comment>
<keyword evidence="2" id="KW-0862">Zinc</keyword>
<proteinExistence type="inferred from homology"/>
<evidence type="ECO:0000256" key="2">
    <source>
        <dbReference type="PIRSR" id="PIRSR607822-1"/>
    </source>
</evidence>
<evidence type="ECO:0000313" key="5">
    <source>
        <dbReference type="Proteomes" id="UP000440578"/>
    </source>
</evidence>
<dbReference type="PANTHER" id="PTHR12736:SF7">
    <property type="entry name" value="LANC-LIKE PROTEIN 3"/>
    <property type="match status" value="1"/>
</dbReference>
<dbReference type="GO" id="GO:0046872">
    <property type="term" value="F:metal ion binding"/>
    <property type="evidence" value="ECO:0007669"/>
    <property type="project" value="UniProtKB-KW"/>
</dbReference>
<name>A0A6A4WKP3_AMPAM</name>